<evidence type="ECO:0000259" key="2">
    <source>
        <dbReference type="Pfam" id="PF01243"/>
    </source>
</evidence>
<dbReference type="InterPro" id="IPR052019">
    <property type="entry name" value="F420H2_bilvrd_red/Heme_oxyg"/>
</dbReference>
<dbReference type="RefSeq" id="WP_184860763.1">
    <property type="nucleotide sequence ID" value="NZ_BAAAWY010000038.1"/>
</dbReference>
<evidence type="ECO:0000313" key="3">
    <source>
        <dbReference type="EMBL" id="MBB5890962.1"/>
    </source>
</evidence>
<dbReference type="Pfam" id="PF01243">
    <property type="entry name" value="PNPOx_N"/>
    <property type="match status" value="1"/>
</dbReference>
<evidence type="ECO:0000313" key="4">
    <source>
        <dbReference type="Proteomes" id="UP000585638"/>
    </source>
</evidence>
<organism evidence="3 4">
    <name type="scientific">Kutzneria kofuensis</name>
    <dbReference type="NCBI Taxonomy" id="103725"/>
    <lineage>
        <taxon>Bacteria</taxon>
        <taxon>Bacillati</taxon>
        <taxon>Actinomycetota</taxon>
        <taxon>Actinomycetes</taxon>
        <taxon>Pseudonocardiales</taxon>
        <taxon>Pseudonocardiaceae</taxon>
        <taxon>Kutzneria</taxon>
    </lineage>
</organism>
<dbReference type="AlphaFoldDB" id="A0A7W9NF24"/>
<name>A0A7W9NF24_9PSEU</name>
<protein>
    <submittedName>
        <fullName evidence="3">PPOX class probable F420-dependent enzyme</fullName>
    </submittedName>
</protein>
<evidence type="ECO:0000256" key="1">
    <source>
        <dbReference type="ARBA" id="ARBA00023002"/>
    </source>
</evidence>
<dbReference type="GO" id="GO:0070967">
    <property type="term" value="F:coenzyme F420 binding"/>
    <property type="evidence" value="ECO:0007669"/>
    <property type="project" value="TreeGrafter"/>
</dbReference>
<dbReference type="GO" id="GO:0005829">
    <property type="term" value="C:cytosol"/>
    <property type="evidence" value="ECO:0007669"/>
    <property type="project" value="TreeGrafter"/>
</dbReference>
<comment type="caution">
    <text evidence="3">The sequence shown here is derived from an EMBL/GenBank/DDBJ whole genome shotgun (WGS) entry which is preliminary data.</text>
</comment>
<dbReference type="InterPro" id="IPR012349">
    <property type="entry name" value="Split_barrel_FMN-bd"/>
</dbReference>
<dbReference type="NCBIfam" id="TIGR03618">
    <property type="entry name" value="Rv1155_F420"/>
    <property type="match status" value="1"/>
</dbReference>
<reference evidence="3 4" key="1">
    <citation type="submission" date="2020-08" db="EMBL/GenBank/DDBJ databases">
        <title>Sequencing the genomes of 1000 actinobacteria strains.</title>
        <authorList>
            <person name="Klenk H.-P."/>
        </authorList>
    </citation>
    <scope>NUCLEOTIDE SEQUENCE [LARGE SCALE GENOMIC DNA]</scope>
    <source>
        <strain evidence="3 4">DSM 43851</strain>
    </source>
</reference>
<dbReference type="SUPFAM" id="SSF50475">
    <property type="entry name" value="FMN-binding split barrel"/>
    <property type="match status" value="1"/>
</dbReference>
<accession>A0A7W9NF24</accession>
<gene>
    <name evidence="3" type="ORF">BJ998_002158</name>
</gene>
<keyword evidence="4" id="KW-1185">Reference proteome</keyword>
<sequence length="153" mass="16485">MTESTGLRLPPSAVELIEGGPLGHVVTLNEDGSPHVTCVWVGIDDGDIFFASMFNYRKTKNLMRDPRVALSVESLQFHGSGLRQYLTVTGRGEVVKGGAFDLIRKLANVYIAPGAEIPPAELKVHPGYVTRIHVEEIGGVGPWAGDPPKLPSK</sequence>
<dbReference type="InterPro" id="IPR011576">
    <property type="entry name" value="Pyridox_Oxase_N"/>
</dbReference>
<dbReference type="PANTHER" id="PTHR35176">
    <property type="entry name" value="HEME OXYGENASE HI_0854-RELATED"/>
    <property type="match status" value="1"/>
</dbReference>
<dbReference type="Gene3D" id="2.30.110.10">
    <property type="entry name" value="Electron Transport, Fmn-binding Protein, Chain A"/>
    <property type="match status" value="1"/>
</dbReference>
<keyword evidence="1" id="KW-0560">Oxidoreductase</keyword>
<dbReference type="GO" id="GO:0016627">
    <property type="term" value="F:oxidoreductase activity, acting on the CH-CH group of donors"/>
    <property type="evidence" value="ECO:0007669"/>
    <property type="project" value="TreeGrafter"/>
</dbReference>
<dbReference type="InterPro" id="IPR019920">
    <property type="entry name" value="F420-binding_dom_put"/>
</dbReference>
<proteinExistence type="predicted"/>
<feature type="domain" description="Pyridoxamine 5'-phosphate oxidase N-terminal" evidence="2">
    <location>
        <begin position="11"/>
        <end position="136"/>
    </location>
</feature>
<dbReference type="EMBL" id="JACHIR010000001">
    <property type="protein sequence ID" value="MBB5890962.1"/>
    <property type="molecule type" value="Genomic_DNA"/>
</dbReference>
<dbReference type="PANTHER" id="PTHR35176:SF6">
    <property type="entry name" value="HEME OXYGENASE HI_0854-RELATED"/>
    <property type="match status" value="1"/>
</dbReference>
<dbReference type="Proteomes" id="UP000585638">
    <property type="component" value="Unassembled WGS sequence"/>
</dbReference>